<dbReference type="Gene3D" id="3.40.50.300">
    <property type="entry name" value="P-loop containing nucleotide triphosphate hydrolases"/>
    <property type="match status" value="1"/>
</dbReference>
<protein>
    <recommendedName>
        <fullName evidence="2">Parvovirus non-structural protein 1 helicase domain-containing protein</fullName>
    </recommendedName>
</protein>
<name>A0AAW0SC15_SCYPA</name>
<sequence>MDARRLEESETDQQTPFYTFVIRERPAPRQRGRAPDFTIADHGDHWHITFQSAKSNVPRKRGTICKFLGLGTNNIDIAEFFAWFIVIGDKKLQKINTFVLKGPTGTGKTLTLATLLNKLNTGTITRCADTNQFHLQNLLSRNFALFEEPRIGVATVDEYKLLLEGSQFEINVKNSDMEQLHRIPSSSQQTGTSTSGYHQQMAKHSIKMQDIRTHQRNKRHERPGCTSDRAGSLQDTSHWTTSSRSTERERNNRRTCQGKSNY</sequence>
<evidence type="ECO:0000256" key="1">
    <source>
        <dbReference type="SAM" id="MobiDB-lite"/>
    </source>
</evidence>
<dbReference type="InterPro" id="IPR027417">
    <property type="entry name" value="P-loop_NTPase"/>
</dbReference>
<dbReference type="AlphaFoldDB" id="A0AAW0SC15"/>
<evidence type="ECO:0000313" key="3">
    <source>
        <dbReference type="EMBL" id="KAK8372859.1"/>
    </source>
</evidence>
<dbReference type="EMBL" id="JARAKH010001517">
    <property type="protein sequence ID" value="KAK8372859.1"/>
    <property type="molecule type" value="Genomic_DNA"/>
</dbReference>
<feature type="domain" description="Parvovirus non-structural protein 1 helicase" evidence="2">
    <location>
        <begin position="33"/>
        <end position="204"/>
    </location>
</feature>
<dbReference type="Pfam" id="PF01057">
    <property type="entry name" value="Parvo_NS1"/>
    <property type="match status" value="1"/>
</dbReference>
<evidence type="ECO:0000313" key="4">
    <source>
        <dbReference type="Proteomes" id="UP001487740"/>
    </source>
</evidence>
<feature type="compositionally biased region" description="Low complexity" evidence="1">
    <location>
        <begin position="185"/>
        <end position="196"/>
    </location>
</feature>
<feature type="region of interest" description="Disordered" evidence="1">
    <location>
        <begin position="180"/>
        <end position="262"/>
    </location>
</feature>
<dbReference type="SUPFAM" id="SSF52540">
    <property type="entry name" value="P-loop containing nucleoside triphosphate hydrolases"/>
    <property type="match status" value="1"/>
</dbReference>
<comment type="caution">
    <text evidence="3">The sequence shown here is derived from an EMBL/GenBank/DDBJ whole genome shotgun (WGS) entry which is preliminary data.</text>
</comment>
<reference evidence="3 4" key="1">
    <citation type="submission" date="2023-03" db="EMBL/GenBank/DDBJ databases">
        <title>High-quality genome of Scylla paramamosain provides insights in environmental adaptation.</title>
        <authorList>
            <person name="Zhang L."/>
        </authorList>
    </citation>
    <scope>NUCLEOTIDE SEQUENCE [LARGE SCALE GENOMIC DNA]</scope>
    <source>
        <strain evidence="3">LZ_2023a</strain>
        <tissue evidence="3">Muscle</tissue>
    </source>
</reference>
<organism evidence="3 4">
    <name type="scientific">Scylla paramamosain</name>
    <name type="common">Mud crab</name>
    <dbReference type="NCBI Taxonomy" id="85552"/>
    <lineage>
        <taxon>Eukaryota</taxon>
        <taxon>Metazoa</taxon>
        <taxon>Ecdysozoa</taxon>
        <taxon>Arthropoda</taxon>
        <taxon>Crustacea</taxon>
        <taxon>Multicrustacea</taxon>
        <taxon>Malacostraca</taxon>
        <taxon>Eumalacostraca</taxon>
        <taxon>Eucarida</taxon>
        <taxon>Decapoda</taxon>
        <taxon>Pleocyemata</taxon>
        <taxon>Brachyura</taxon>
        <taxon>Eubrachyura</taxon>
        <taxon>Portunoidea</taxon>
        <taxon>Portunidae</taxon>
        <taxon>Portuninae</taxon>
        <taxon>Scylla</taxon>
    </lineage>
</organism>
<gene>
    <name evidence="3" type="ORF">O3P69_018685</name>
</gene>
<dbReference type="Proteomes" id="UP001487740">
    <property type="component" value="Unassembled WGS sequence"/>
</dbReference>
<dbReference type="InterPro" id="IPR001257">
    <property type="entry name" value="Parvovirus_NS1_helicase"/>
</dbReference>
<dbReference type="GO" id="GO:0019079">
    <property type="term" value="P:viral genome replication"/>
    <property type="evidence" value="ECO:0007669"/>
    <property type="project" value="InterPro"/>
</dbReference>
<accession>A0AAW0SC15</accession>
<proteinExistence type="predicted"/>
<keyword evidence="4" id="KW-1185">Reference proteome</keyword>
<evidence type="ECO:0000259" key="2">
    <source>
        <dbReference type="Pfam" id="PF01057"/>
    </source>
</evidence>